<dbReference type="Gene3D" id="2.40.420.20">
    <property type="match status" value="1"/>
</dbReference>
<evidence type="ECO:0000256" key="3">
    <source>
        <dbReference type="SAM" id="SignalP"/>
    </source>
</evidence>
<dbReference type="SUPFAM" id="SSF111369">
    <property type="entry name" value="HlyD-like secretion proteins"/>
    <property type="match status" value="1"/>
</dbReference>
<comment type="similarity">
    <text evidence="1">Belongs to the membrane fusion protein (MFP) (TC 8.A.1) family.</text>
</comment>
<gene>
    <name evidence="6" type="ORF">I4Q42_23155</name>
</gene>
<dbReference type="Pfam" id="PF25954">
    <property type="entry name" value="Beta-barrel_RND_2"/>
    <property type="match status" value="1"/>
</dbReference>
<feature type="domain" description="CusB-like beta-barrel" evidence="4">
    <location>
        <begin position="206"/>
        <end position="275"/>
    </location>
</feature>
<dbReference type="NCBIfam" id="TIGR01730">
    <property type="entry name" value="RND_mfp"/>
    <property type="match status" value="1"/>
</dbReference>
<reference evidence="6 7" key="1">
    <citation type="submission" date="2020-11" db="EMBL/GenBank/DDBJ databases">
        <title>genome sequence of strain KACC 18849.</title>
        <authorList>
            <person name="Gao J."/>
            <person name="Zhang X."/>
        </authorList>
    </citation>
    <scope>NUCLEOTIDE SEQUENCE [LARGE SCALE GENOMIC DNA]</scope>
    <source>
        <strain evidence="6 7">KACC 18849</strain>
    </source>
</reference>
<dbReference type="Gene3D" id="1.10.287.470">
    <property type="entry name" value="Helix hairpin bin"/>
    <property type="match status" value="1"/>
</dbReference>
<dbReference type="InterPro" id="IPR058647">
    <property type="entry name" value="BSH_CzcB-like"/>
</dbReference>
<protein>
    <submittedName>
        <fullName evidence="6">Efflux RND transporter periplasmic adaptor subunit</fullName>
    </submittedName>
</protein>
<evidence type="ECO:0000313" key="6">
    <source>
        <dbReference type="EMBL" id="MBI1686576.1"/>
    </source>
</evidence>
<feature type="domain" description="CzcB-like barrel-sandwich hybrid" evidence="5">
    <location>
        <begin position="71"/>
        <end position="195"/>
    </location>
</feature>
<name>A0ABS0T3V8_9CAUL</name>
<dbReference type="Gene3D" id="2.40.30.170">
    <property type="match status" value="1"/>
</dbReference>
<dbReference type="InterPro" id="IPR006143">
    <property type="entry name" value="RND_pump_MFP"/>
</dbReference>
<organism evidence="6 7">
    <name type="scientific">Caulobacter hibisci</name>
    <dbReference type="NCBI Taxonomy" id="2035993"/>
    <lineage>
        <taxon>Bacteria</taxon>
        <taxon>Pseudomonadati</taxon>
        <taxon>Pseudomonadota</taxon>
        <taxon>Alphaproteobacteria</taxon>
        <taxon>Caulobacterales</taxon>
        <taxon>Caulobacteraceae</taxon>
        <taxon>Caulobacter</taxon>
    </lineage>
</organism>
<dbReference type="Pfam" id="PF25973">
    <property type="entry name" value="BSH_CzcB"/>
    <property type="match status" value="1"/>
</dbReference>
<evidence type="ECO:0000256" key="1">
    <source>
        <dbReference type="ARBA" id="ARBA00009477"/>
    </source>
</evidence>
<dbReference type="PANTHER" id="PTHR30469">
    <property type="entry name" value="MULTIDRUG RESISTANCE PROTEIN MDTA"/>
    <property type="match status" value="1"/>
</dbReference>
<evidence type="ECO:0000259" key="5">
    <source>
        <dbReference type="Pfam" id="PF25973"/>
    </source>
</evidence>
<dbReference type="InterPro" id="IPR058792">
    <property type="entry name" value="Beta-barrel_RND_2"/>
</dbReference>
<dbReference type="EMBL" id="JADWOX010000023">
    <property type="protein sequence ID" value="MBI1686576.1"/>
    <property type="molecule type" value="Genomic_DNA"/>
</dbReference>
<evidence type="ECO:0000256" key="2">
    <source>
        <dbReference type="SAM" id="MobiDB-lite"/>
    </source>
</evidence>
<dbReference type="Proteomes" id="UP000639859">
    <property type="component" value="Unassembled WGS sequence"/>
</dbReference>
<proteinExistence type="inferred from homology"/>
<accession>A0ABS0T3V8</accession>
<dbReference type="PANTHER" id="PTHR30469:SF38">
    <property type="entry name" value="HLYD FAMILY SECRETION PROTEIN"/>
    <property type="match status" value="1"/>
</dbReference>
<evidence type="ECO:0000259" key="4">
    <source>
        <dbReference type="Pfam" id="PF25954"/>
    </source>
</evidence>
<feature type="region of interest" description="Disordered" evidence="2">
    <location>
        <begin position="355"/>
        <end position="374"/>
    </location>
</feature>
<keyword evidence="3" id="KW-0732">Signal</keyword>
<evidence type="ECO:0000313" key="7">
    <source>
        <dbReference type="Proteomes" id="UP000639859"/>
    </source>
</evidence>
<comment type="caution">
    <text evidence="6">The sequence shown here is derived from an EMBL/GenBank/DDBJ whole genome shotgun (WGS) entry which is preliminary data.</text>
</comment>
<dbReference type="PROSITE" id="PS51257">
    <property type="entry name" value="PROKAR_LIPOPROTEIN"/>
    <property type="match status" value="1"/>
</dbReference>
<dbReference type="Gene3D" id="2.40.50.100">
    <property type="match status" value="1"/>
</dbReference>
<feature type="chain" id="PRO_5046665685" evidence="3">
    <location>
        <begin position="27"/>
        <end position="374"/>
    </location>
</feature>
<feature type="signal peptide" evidence="3">
    <location>
        <begin position="1"/>
        <end position="26"/>
    </location>
</feature>
<sequence>MDGARAGYGGVVLVTALATASALALAACGGKAEAPQAAPPPAVEAVSIGAPGAASDLTASGTLERRREMALSFRIPGVLTRMSVEAGDRIAAGQILAAIDPAGVDARQTQVVADLERARREAERARKLYAAGYVAKARLDDAESALKAAQAANAGAAFDRRWASLSSPVSGVVLARAAQAGEVVAAGQTVLTVADLSSPLVLRLPLPARDAARVKVGSSAAITADALPGQTLTGVVTRLGQAADARTGAVTVEIEVQARPELKSGQIASARLSAPAADASARAAFARIPAEALLEASGDKAAVLRLDGTTARRTPVRFGGFDGDDALVAGLPPGSRVITAGAGFVSDGEKVSVVDPRALARSPSEGPTRKVAAP</sequence>
<keyword evidence="7" id="KW-1185">Reference proteome</keyword>